<dbReference type="Pfam" id="PF00773">
    <property type="entry name" value="RNB"/>
    <property type="match status" value="1"/>
</dbReference>
<dbReference type="GO" id="GO:0008859">
    <property type="term" value="F:exoribonuclease II activity"/>
    <property type="evidence" value="ECO:0007669"/>
    <property type="project" value="UniProtKB-UniRule"/>
</dbReference>
<organism evidence="11 12">
    <name type="scientific">Formivibrio citricus</name>
    <dbReference type="NCBI Taxonomy" id="83765"/>
    <lineage>
        <taxon>Bacteria</taxon>
        <taxon>Pseudomonadati</taxon>
        <taxon>Pseudomonadota</taxon>
        <taxon>Betaproteobacteria</taxon>
        <taxon>Neisseriales</taxon>
        <taxon>Chitinibacteraceae</taxon>
        <taxon>Formivibrio</taxon>
    </lineage>
</organism>
<evidence type="ECO:0000256" key="6">
    <source>
        <dbReference type="ARBA" id="ARBA00022839"/>
    </source>
</evidence>
<dbReference type="InterPro" id="IPR012340">
    <property type="entry name" value="NA-bd_OB-fold"/>
</dbReference>
<dbReference type="Proteomes" id="UP000242869">
    <property type="component" value="Unassembled WGS sequence"/>
</dbReference>
<evidence type="ECO:0000313" key="12">
    <source>
        <dbReference type="Proteomes" id="UP000242869"/>
    </source>
</evidence>
<accession>A0A1I4Y7C0</accession>
<comment type="catalytic activity">
    <reaction evidence="1 8">
        <text>Exonucleolytic cleavage in the 3'- to 5'-direction to yield nucleoside 5'-phosphates.</text>
        <dbReference type="EC" id="3.1.13.1"/>
    </reaction>
</comment>
<dbReference type="NCBIfam" id="TIGR02063">
    <property type="entry name" value="RNase_R"/>
    <property type="match status" value="1"/>
</dbReference>
<feature type="compositionally biased region" description="Basic and acidic residues" evidence="9">
    <location>
        <begin position="751"/>
        <end position="762"/>
    </location>
</feature>
<dbReference type="AlphaFoldDB" id="A0A1I4Y7C0"/>
<keyword evidence="6 8" id="KW-0269">Exonuclease</keyword>
<evidence type="ECO:0000313" key="11">
    <source>
        <dbReference type="EMBL" id="SFN33941.1"/>
    </source>
</evidence>
<dbReference type="InterPro" id="IPR004476">
    <property type="entry name" value="RNase_II/RNase_R"/>
</dbReference>
<dbReference type="InterPro" id="IPR022966">
    <property type="entry name" value="RNase_II/R_CS"/>
</dbReference>
<dbReference type="CDD" id="cd04471">
    <property type="entry name" value="S1_RNase_R"/>
    <property type="match status" value="1"/>
</dbReference>
<dbReference type="PROSITE" id="PS50126">
    <property type="entry name" value="S1"/>
    <property type="match status" value="1"/>
</dbReference>
<evidence type="ECO:0000256" key="9">
    <source>
        <dbReference type="SAM" id="MobiDB-lite"/>
    </source>
</evidence>
<protein>
    <recommendedName>
        <fullName evidence="8">Ribonuclease R</fullName>
        <shortName evidence="8">RNase R</shortName>
        <ecNumber evidence="8">3.1.13.1</ecNumber>
    </recommendedName>
</protein>
<reference evidence="12" key="1">
    <citation type="submission" date="2016-10" db="EMBL/GenBank/DDBJ databases">
        <authorList>
            <person name="Varghese N."/>
            <person name="Submissions S."/>
        </authorList>
    </citation>
    <scope>NUCLEOTIDE SEQUENCE [LARGE SCALE GENOMIC DNA]</scope>
    <source>
        <strain evidence="12">DSM 6150</strain>
    </source>
</reference>
<dbReference type="SMART" id="SM00316">
    <property type="entry name" value="S1"/>
    <property type="match status" value="1"/>
</dbReference>
<dbReference type="InterPro" id="IPR011129">
    <property type="entry name" value="CSD"/>
</dbReference>
<dbReference type="EMBL" id="FOVE01000007">
    <property type="protein sequence ID" value="SFN33941.1"/>
    <property type="molecule type" value="Genomic_DNA"/>
</dbReference>
<dbReference type="Pfam" id="PF00575">
    <property type="entry name" value="S1"/>
    <property type="match status" value="1"/>
</dbReference>
<dbReference type="InterPro" id="IPR013223">
    <property type="entry name" value="RNase_B_OB_dom"/>
</dbReference>
<dbReference type="EC" id="3.1.13.1" evidence="8"/>
<evidence type="ECO:0000256" key="2">
    <source>
        <dbReference type="ARBA" id="ARBA00004496"/>
    </source>
</evidence>
<dbReference type="HAMAP" id="MF_01895">
    <property type="entry name" value="RNase_R"/>
    <property type="match status" value="1"/>
</dbReference>
<evidence type="ECO:0000259" key="10">
    <source>
        <dbReference type="PROSITE" id="PS50126"/>
    </source>
</evidence>
<evidence type="ECO:0000256" key="5">
    <source>
        <dbReference type="ARBA" id="ARBA00022801"/>
    </source>
</evidence>
<sequence>MSRKAKQNNSSPEKPVEVSRARPRKIKGLRAEDPHLERERQRYENPLPSREFVLQILEEAGAPVFPEDLIRMLTIHQSEREAFERRLRAMEREGELMFNRKGALCLPAKIELVAGRVQGHPDGFGFLIPDDGSGDFYLGPKEMDKVLHGDRVLVRQSGFDRRGRREGQIVEVLQHVNSRLVGRFRCERGVSYVSAEDRRICQDILIEPKGTLKAKPGQVVMVELLTQPARYIQPVGRVVEIVGNYADPGMEIEIALRKHNLPHEFSAEALAQAEATPQTVIKKDWKPVDGVERVDLRKLPLVTIDGETARDFDDAVYAEKKGKGWRLVVAIADVSHYVQSGDALDQTSFERGNSVYFPRRVIPMLPEALSNGICSLNPDVERMCMVCDMEIGARGAIKDYRFYPAVMKSKARLTYNKVWEMLQHPEGDVAWEYAAVLPHVQELYALFKAFAAARKKRGAIDFETTETTMLFDENGKIREIVPVVRNDAHKLIEECMLAANVCAAHILMHNKHAGLYRVHEGPTPEKLDKLREYLRGLALHLEGEDDPHASDYAELLDKIKDRPDAPLLQTMLLRSLQQAVYSPDNVGHFGLGYEAYTHFTSPIRRYPDLLVHRTIKAILAGKKYKPAYKWTQLGEQTSMTERRADEASRDVENWLKCYYMQDKIGEEFEGVVSSVTSFGLFVLLEGVYVEGLVHISELGADYYHYDEVRHELKGERSGRVYRMTDRVHVKVARVDMESSKIDFVLVNPPADDVRTPKPAERKGGRKPGRR</sequence>
<dbReference type="Gene3D" id="2.40.50.140">
    <property type="entry name" value="Nucleic acid-binding proteins"/>
    <property type="match status" value="2"/>
</dbReference>
<keyword evidence="5 8" id="KW-0378">Hydrolase</keyword>
<dbReference type="GO" id="GO:0006402">
    <property type="term" value="P:mRNA catabolic process"/>
    <property type="evidence" value="ECO:0007669"/>
    <property type="project" value="TreeGrafter"/>
</dbReference>
<dbReference type="InterPro" id="IPR001900">
    <property type="entry name" value="RNase_II/R"/>
</dbReference>
<comment type="similarity">
    <text evidence="8">Belongs to the RNR ribonuclease family. RNase R subfamily.</text>
</comment>
<dbReference type="GO" id="GO:0005829">
    <property type="term" value="C:cytosol"/>
    <property type="evidence" value="ECO:0007669"/>
    <property type="project" value="TreeGrafter"/>
</dbReference>
<dbReference type="SMART" id="SM00955">
    <property type="entry name" value="RNB"/>
    <property type="match status" value="1"/>
</dbReference>
<dbReference type="PANTHER" id="PTHR23355:SF9">
    <property type="entry name" value="DIS3-LIKE EXONUCLEASE 2"/>
    <property type="match status" value="1"/>
</dbReference>
<dbReference type="InterPro" id="IPR011805">
    <property type="entry name" value="RNase_R"/>
</dbReference>
<keyword evidence="3 8" id="KW-0963">Cytoplasm</keyword>
<evidence type="ECO:0000256" key="7">
    <source>
        <dbReference type="ARBA" id="ARBA00022884"/>
    </source>
</evidence>
<feature type="region of interest" description="Disordered" evidence="9">
    <location>
        <begin position="749"/>
        <end position="770"/>
    </location>
</feature>
<dbReference type="GO" id="GO:0003723">
    <property type="term" value="F:RNA binding"/>
    <property type="evidence" value="ECO:0007669"/>
    <property type="project" value="UniProtKB-UniRule"/>
</dbReference>
<evidence type="ECO:0000256" key="3">
    <source>
        <dbReference type="ARBA" id="ARBA00022490"/>
    </source>
</evidence>
<comment type="function">
    <text evidence="8">3'-5' exoribonuclease that releases 5'-nucleoside monophosphates and is involved in maturation of structured RNAs.</text>
</comment>
<evidence type="ECO:0000256" key="1">
    <source>
        <dbReference type="ARBA" id="ARBA00001849"/>
    </source>
</evidence>
<name>A0A1I4Y7C0_9NEIS</name>
<dbReference type="RefSeq" id="WP_091192857.1">
    <property type="nucleotide sequence ID" value="NZ_FOVE01000007.1"/>
</dbReference>
<dbReference type="PROSITE" id="PS01175">
    <property type="entry name" value="RIBONUCLEASE_II"/>
    <property type="match status" value="1"/>
</dbReference>
<feature type="region of interest" description="Disordered" evidence="9">
    <location>
        <begin position="1"/>
        <end position="37"/>
    </location>
</feature>
<dbReference type="OrthoDB" id="9764149at2"/>
<feature type="domain" description="S1 motif" evidence="10">
    <location>
        <begin position="665"/>
        <end position="746"/>
    </location>
</feature>
<evidence type="ECO:0000256" key="4">
    <source>
        <dbReference type="ARBA" id="ARBA00022722"/>
    </source>
</evidence>
<dbReference type="STRING" id="83765.SAMN05660284_01250"/>
<proteinExistence type="inferred from homology"/>
<dbReference type="InterPro" id="IPR050180">
    <property type="entry name" value="RNR_Ribonuclease"/>
</dbReference>
<keyword evidence="7 8" id="KW-0694">RNA-binding</keyword>
<dbReference type="NCBIfam" id="TIGR00358">
    <property type="entry name" value="3_prime_RNase"/>
    <property type="match status" value="1"/>
</dbReference>
<dbReference type="PANTHER" id="PTHR23355">
    <property type="entry name" value="RIBONUCLEASE"/>
    <property type="match status" value="1"/>
</dbReference>
<evidence type="ECO:0000256" key="8">
    <source>
        <dbReference type="HAMAP-Rule" id="MF_01895"/>
    </source>
</evidence>
<keyword evidence="12" id="KW-1185">Reference proteome</keyword>
<dbReference type="Pfam" id="PF17876">
    <property type="entry name" value="CSD2"/>
    <property type="match status" value="1"/>
</dbReference>
<comment type="subcellular location">
    <subcellularLocation>
        <location evidence="2 8">Cytoplasm</location>
    </subcellularLocation>
</comment>
<dbReference type="Pfam" id="PF08206">
    <property type="entry name" value="OB_RNB"/>
    <property type="match status" value="1"/>
</dbReference>
<keyword evidence="4 8" id="KW-0540">Nuclease</keyword>
<dbReference type="SUPFAM" id="SSF50249">
    <property type="entry name" value="Nucleic acid-binding proteins"/>
    <property type="match status" value="4"/>
</dbReference>
<dbReference type="InterPro" id="IPR040476">
    <property type="entry name" value="CSD2"/>
</dbReference>
<dbReference type="InterPro" id="IPR003029">
    <property type="entry name" value="S1_domain"/>
</dbReference>
<gene>
    <name evidence="8" type="primary">rnr</name>
    <name evidence="11" type="ORF">SAMN05660284_01250</name>
</gene>
<dbReference type="SMART" id="SM00357">
    <property type="entry name" value="CSP"/>
    <property type="match status" value="1"/>
</dbReference>